<dbReference type="AlphaFoldDB" id="A0AA36HAQ9"/>
<comment type="function">
    <text evidence="8">Required for the first step of diphthamide biosynthesis, a post-translational modification of histidine which occurs in elongation factor 2. DPH1 and DPH2 transfer a 3-amino-3-carboxypropyl (ACP) group from S-adenosyl-L-methionine (SAM) to a histidine residue, the reaction is assisted by a reduction system comprising DPH3 and a NADH-dependent reductase. Facilitates the reduction of the catalytic iron-sulfur cluster found in the DPH1 subunit.</text>
</comment>
<dbReference type="InterPro" id="IPR042265">
    <property type="entry name" value="DPH1/DPH2_3"/>
</dbReference>
<feature type="compositionally biased region" description="Polar residues" evidence="9">
    <location>
        <begin position="8"/>
        <end position="17"/>
    </location>
</feature>
<dbReference type="FunFam" id="3.40.50.11860:FF:000001">
    <property type="entry name" value="2-(3-amino-3-carboxypropyl)histidine synthase subunit 2"/>
    <property type="match status" value="1"/>
</dbReference>
<evidence type="ECO:0000313" key="11">
    <source>
        <dbReference type="Proteomes" id="UP001176961"/>
    </source>
</evidence>
<dbReference type="NCBIfam" id="TIGR00322">
    <property type="entry name" value="diphth2_R"/>
    <property type="match status" value="1"/>
</dbReference>
<dbReference type="PANTHER" id="PTHR10762:SF2">
    <property type="entry name" value="2-(3-AMINO-3-CARBOXYPROPYL)HISTIDINE SYNTHASE SUBUNIT 2"/>
    <property type="match status" value="1"/>
</dbReference>
<dbReference type="GO" id="GO:0090560">
    <property type="term" value="F:2-(3-amino-3-carboxypropyl)histidine synthase activity"/>
    <property type="evidence" value="ECO:0007669"/>
    <property type="project" value="InterPro"/>
</dbReference>
<evidence type="ECO:0000313" key="10">
    <source>
        <dbReference type="EMBL" id="CAJ0606840.1"/>
    </source>
</evidence>
<evidence type="ECO:0000256" key="4">
    <source>
        <dbReference type="ARBA" id="ARBA00021914"/>
    </source>
</evidence>
<comment type="caution">
    <text evidence="10">The sequence shown here is derived from an EMBL/GenBank/DDBJ whole genome shotgun (WGS) entry which is preliminary data.</text>
</comment>
<evidence type="ECO:0000256" key="8">
    <source>
        <dbReference type="RuleBase" id="RU364133"/>
    </source>
</evidence>
<dbReference type="EMBL" id="CATQJL010000316">
    <property type="protein sequence ID" value="CAJ0606840.1"/>
    <property type="molecule type" value="Genomic_DNA"/>
</dbReference>
<keyword evidence="5 8" id="KW-0479">Metal-binding</keyword>
<comment type="cofactor">
    <cofactor evidence="1">
        <name>[4Fe-4S] cluster</name>
        <dbReference type="ChEBI" id="CHEBI:49883"/>
    </cofactor>
</comment>
<dbReference type="Proteomes" id="UP001176961">
    <property type="component" value="Unassembled WGS sequence"/>
</dbReference>
<dbReference type="Gene3D" id="3.40.50.11840">
    <property type="entry name" value="Diphthamide synthesis DPH1/DPH2 domain 1"/>
    <property type="match status" value="1"/>
</dbReference>
<reference evidence="10" key="1">
    <citation type="submission" date="2023-07" db="EMBL/GenBank/DDBJ databases">
        <authorList>
            <consortium name="CYATHOMIX"/>
        </authorList>
    </citation>
    <scope>NUCLEOTIDE SEQUENCE</scope>
    <source>
        <strain evidence="10">N/A</strain>
    </source>
</reference>
<dbReference type="SFLD" id="SFLDG01121">
    <property type="entry name" value="Diphthamide_biosynthesis"/>
    <property type="match status" value="1"/>
</dbReference>
<keyword evidence="11" id="KW-1185">Reference proteome</keyword>
<comment type="pathway">
    <text evidence="2 8">Protein modification; peptidyl-diphthamide biosynthesis.</text>
</comment>
<dbReference type="Pfam" id="PF01866">
    <property type="entry name" value="Diphthamide_syn"/>
    <property type="match status" value="1"/>
</dbReference>
<evidence type="ECO:0000256" key="2">
    <source>
        <dbReference type="ARBA" id="ARBA00005156"/>
    </source>
</evidence>
<evidence type="ECO:0000256" key="5">
    <source>
        <dbReference type="ARBA" id="ARBA00022723"/>
    </source>
</evidence>
<evidence type="ECO:0000256" key="9">
    <source>
        <dbReference type="SAM" id="MobiDB-lite"/>
    </source>
</evidence>
<dbReference type="GO" id="GO:0017183">
    <property type="term" value="P:protein histidyl modification to diphthamide"/>
    <property type="evidence" value="ECO:0007669"/>
    <property type="project" value="InterPro"/>
</dbReference>
<accession>A0AA36HAQ9</accession>
<evidence type="ECO:0000256" key="6">
    <source>
        <dbReference type="ARBA" id="ARBA00023004"/>
    </source>
</evidence>
<gene>
    <name evidence="10" type="ORF">CYNAS_LOCUS18823</name>
</gene>
<dbReference type="InterPro" id="IPR010014">
    <property type="entry name" value="DHP2"/>
</dbReference>
<evidence type="ECO:0000256" key="1">
    <source>
        <dbReference type="ARBA" id="ARBA00001966"/>
    </source>
</evidence>
<evidence type="ECO:0000256" key="7">
    <source>
        <dbReference type="ARBA" id="ARBA00023014"/>
    </source>
</evidence>
<dbReference type="GO" id="GO:0051536">
    <property type="term" value="F:iron-sulfur cluster binding"/>
    <property type="evidence" value="ECO:0007669"/>
    <property type="project" value="UniProtKB-KW"/>
</dbReference>
<sequence length="480" mass="53086">MTDDVGPSTAQFFTTHTPSDHPKDADPVDKEIASLVKDFSDDELRKFFSLEDTIQWIITNSYRRVALQLPDQCLSRACRIAKLIESHTNAKTFVLADTSYRSCCVDEVAAAHASCDAIVHYGDACLSALTEKIPVKFVFGSFPVDITAFEGVMPYLSCTKDRPVLLLTDACYSDSMAALEEAVERCLPSTQIYRAAVVDPTQEIAHDVLNNTLSFGRIMPRELCEASSVFLCFVGGTTSPLLSLWLMTYPQCESVIVFDPQTSAIQQQSSHSLRQLRKRLFLIEKLRDAHTVGLVVGTVGVRGHIEAVQRVRKLCKAAGKRLYVISVGKINVPKLSNFAEIDAFILLSCPFGIILDSSDYFRPILSMFEAEMALNPSKSWSGYDKWSADFTSFTNDEVGCLDGDHTDVSLVTGRIRAGPAADSEAKNSGEILPYEKGDYFKSRTWRGLDADVRLDESTKVEEGRTGTALSYDTEPPTLKE</sequence>
<organism evidence="10 11">
    <name type="scientific">Cylicocyclus nassatus</name>
    <name type="common">Nematode worm</name>
    <dbReference type="NCBI Taxonomy" id="53992"/>
    <lineage>
        <taxon>Eukaryota</taxon>
        <taxon>Metazoa</taxon>
        <taxon>Ecdysozoa</taxon>
        <taxon>Nematoda</taxon>
        <taxon>Chromadorea</taxon>
        <taxon>Rhabditida</taxon>
        <taxon>Rhabditina</taxon>
        <taxon>Rhabditomorpha</taxon>
        <taxon>Strongyloidea</taxon>
        <taxon>Strongylidae</taxon>
        <taxon>Cylicocyclus</taxon>
    </lineage>
</organism>
<evidence type="ECO:0000256" key="3">
    <source>
        <dbReference type="ARBA" id="ARBA00006179"/>
    </source>
</evidence>
<dbReference type="InterPro" id="IPR016435">
    <property type="entry name" value="DPH1/DPH2"/>
</dbReference>
<feature type="compositionally biased region" description="Basic and acidic residues" evidence="9">
    <location>
        <begin position="18"/>
        <end position="27"/>
    </location>
</feature>
<proteinExistence type="inferred from homology"/>
<dbReference type="PANTHER" id="PTHR10762">
    <property type="entry name" value="DIPHTHAMIDE BIOSYNTHESIS PROTEIN"/>
    <property type="match status" value="1"/>
</dbReference>
<dbReference type="SFLD" id="SFLDS00032">
    <property type="entry name" value="Radical_SAM_3-amino-3-carboxyp"/>
    <property type="match status" value="1"/>
</dbReference>
<dbReference type="InterPro" id="IPR042263">
    <property type="entry name" value="DPH1/DPH2_1"/>
</dbReference>
<name>A0AA36HAQ9_CYLNA</name>
<keyword evidence="7 8" id="KW-0411">Iron-sulfur</keyword>
<keyword evidence="6 8" id="KW-0408">Iron</keyword>
<feature type="region of interest" description="Disordered" evidence="9">
    <location>
        <begin position="457"/>
        <end position="480"/>
    </location>
</feature>
<protein>
    <recommendedName>
        <fullName evidence="4 8">2-(3-amino-3-carboxypropyl)histidine synthase subunit 2</fullName>
    </recommendedName>
</protein>
<dbReference type="NCBIfam" id="TIGR00272">
    <property type="entry name" value="DPH2"/>
    <property type="match status" value="1"/>
</dbReference>
<dbReference type="GO" id="GO:0046872">
    <property type="term" value="F:metal ion binding"/>
    <property type="evidence" value="ECO:0007669"/>
    <property type="project" value="UniProtKB-KW"/>
</dbReference>
<comment type="similarity">
    <text evidence="3 8">Belongs to the DPH1/DPH2 family. DPH2 subfamily.</text>
</comment>
<dbReference type="Gene3D" id="3.40.50.11860">
    <property type="entry name" value="Diphthamide synthesis DPH1/DPH2 domain 3"/>
    <property type="match status" value="1"/>
</dbReference>
<feature type="region of interest" description="Disordered" evidence="9">
    <location>
        <begin position="1"/>
        <end position="27"/>
    </location>
</feature>